<evidence type="ECO:0000313" key="2">
    <source>
        <dbReference type="EMBL" id="BAG74741.1"/>
    </source>
</evidence>
<proteinExistence type="predicted"/>
<evidence type="ECO:0000313" key="1">
    <source>
        <dbReference type="EMBL" id="BAC06581.1"/>
    </source>
</evidence>
<protein>
    <submittedName>
        <fullName evidence="1">Uncharacterized protein</fullName>
    </submittedName>
</protein>
<reference evidence="2" key="2">
    <citation type="submission" date="2008-04" db="EMBL/GenBank/DDBJ databases">
        <title>Association of a retron with a prophage-like element integrated into the tRNA dihydrouridine synthase gene of Vibrio parahaemolyticus.</title>
        <authorList>
            <person name="Ikeda S."/>
            <person name="Inouye K."/>
            <person name="Ishida Y."/>
            <person name="Shimamoto T."/>
            <person name="Shimamoto T."/>
        </authorList>
    </citation>
    <scope>NUCLEOTIDE SEQUENCE</scope>
    <source>
        <strain evidence="2">AQ3354</strain>
    </source>
</reference>
<name>Q8L0W4_VIBPH</name>
<sequence length="114" mass="12632">MEKEISASVLIQLLHDLEDLEITNLESLVLEGAVKAGFVTKDDSVKNIYRRAWIKKVTEHANDAYRLEDVATGENLAATIDNVKVLLKARKQKVADTLELLAKQVIDATPPYSG</sequence>
<dbReference type="RefSeq" id="WP_025635779.1">
    <property type="nucleotide sequence ID" value="NZ_CP127846.1"/>
</dbReference>
<accession>Q8L0W4</accession>
<dbReference type="EMBL" id="AB079134">
    <property type="protein sequence ID" value="BAC06581.1"/>
    <property type="molecule type" value="Genomic_DNA"/>
</dbReference>
<dbReference type="EMBL" id="AB433983">
    <property type="protein sequence ID" value="BAG74741.1"/>
    <property type="molecule type" value="Genomic_DNA"/>
</dbReference>
<reference evidence="1" key="1">
    <citation type="submission" date="2002-01" db="EMBL/GenBank/DDBJ databases">
        <title>A novel retron element from Vibrio parahaemolyticus.</title>
        <authorList>
            <person name="Shimamoto T."/>
            <person name="Fujimura M."/>
            <person name="Kawakami H."/>
            <person name="Shimamoto T."/>
        </authorList>
    </citation>
    <scope>NUCLEOTIDE SEQUENCE</scope>
    <source>
        <strain evidence="1">AQ3354</strain>
    </source>
</reference>
<dbReference type="AlphaFoldDB" id="Q8L0W4"/>
<organism evidence="1">
    <name type="scientific">Vibrio parahaemolyticus</name>
    <dbReference type="NCBI Taxonomy" id="670"/>
    <lineage>
        <taxon>Bacteria</taxon>
        <taxon>Pseudomonadati</taxon>
        <taxon>Pseudomonadota</taxon>
        <taxon>Gammaproteobacteria</taxon>
        <taxon>Vibrionales</taxon>
        <taxon>Vibrionaceae</taxon>
        <taxon>Vibrio</taxon>
    </lineage>
</organism>